<dbReference type="Gene3D" id="1.25.40.20">
    <property type="entry name" value="Ankyrin repeat-containing domain"/>
    <property type="match status" value="1"/>
</dbReference>
<dbReference type="Proteomes" id="UP001165498">
    <property type="component" value="Unassembled WGS sequence"/>
</dbReference>
<sequence>MRCYAYLAAAVLLGCAGFASAQPADARMTRAQAEALMEEDGTDVMQENLPVNLFNAKADIVEAMLVLGVDPNGKLEQTPQSTMEFAVSACMDKRIAEADVLKTLDLLFRYGARADDSGMMPPLILAAQQCTPAVVKRLIAGGAKLDVRLPQGFTPLSMALIVGKYDNAEVLIDAGARLSAEGAAKLSEGQQDNAKLMSLVKRATAK</sequence>
<reference evidence="3" key="1">
    <citation type="submission" date="2022-07" db="EMBL/GenBank/DDBJ databases">
        <title>Tahibacter sp., a new gammaproteobacterium isolated from the silt sample collected at pig farm.</title>
        <authorList>
            <person name="Chen H."/>
        </authorList>
    </citation>
    <scope>NUCLEOTIDE SEQUENCE</scope>
    <source>
        <strain evidence="3">P2K</strain>
    </source>
</reference>
<dbReference type="RefSeq" id="WP_255913963.1">
    <property type="nucleotide sequence ID" value="NZ_JANFQO010000007.1"/>
</dbReference>
<protein>
    <submittedName>
        <fullName evidence="3">Ankyrin repeat domain-containing protein</fullName>
    </submittedName>
</protein>
<evidence type="ECO:0000256" key="1">
    <source>
        <dbReference type="PROSITE-ProRule" id="PRU00023"/>
    </source>
</evidence>
<dbReference type="InterPro" id="IPR036770">
    <property type="entry name" value="Ankyrin_rpt-contain_sf"/>
</dbReference>
<comment type="caution">
    <text evidence="3">The sequence shown here is derived from an EMBL/GenBank/DDBJ whole genome shotgun (WGS) entry which is preliminary data.</text>
</comment>
<dbReference type="EMBL" id="JANFQO010000007">
    <property type="protein sequence ID" value="MCQ4164939.1"/>
    <property type="molecule type" value="Genomic_DNA"/>
</dbReference>
<feature type="signal peptide" evidence="2">
    <location>
        <begin position="1"/>
        <end position="21"/>
    </location>
</feature>
<keyword evidence="4" id="KW-1185">Reference proteome</keyword>
<organism evidence="3 4">
    <name type="scientific">Tahibacter harae</name>
    <dbReference type="NCBI Taxonomy" id="2963937"/>
    <lineage>
        <taxon>Bacteria</taxon>
        <taxon>Pseudomonadati</taxon>
        <taxon>Pseudomonadota</taxon>
        <taxon>Gammaproteobacteria</taxon>
        <taxon>Lysobacterales</taxon>
        <taxon>Rhodanobacteraceae</taxon>
        <taxon>Tahibacter</taxon>
    </lineage>
</organism>
<keyword evidence="1" id="KW-0040">ANK repeat</keyword>
<keyword evidence="2" id="KW-0732">Signal</keyword>
<evidence type="ECO:0000313" key="4">
    <source>
        <dbReference type="Proteomes" id="UP001165498"/>
    </source>
</evidence>
<dbReference type="SUPFAM" id="SSF48403">
    <property type="entry name" value="Ankyrin repeat"/>
    <property type="match status" value="1"/>
</dbReference>
<accession>A0ABT1QRM0</accession>
<feature type="repeat" description="ANK" evidence="1">
    <location>
        <begin position="151"/>
        <end position="183"/>
    </location>
</feature>
<dbReference type="PROSITE" id="PS50297">
    <property type="entry name" value="ANK_REP_REGION"/>
    <property type="match status" value="1"/>
</dbReference>
<dbReference type="PROSITE" id="PS50088">
    <property type="entry name" value="ANK_REPEAT"/>
    <property type="match status" value="1"/>
</dbReference>
<feature type="chain" id="PRO_5047411045" evidence="2">
    <location>
        <begin position="22"/>
        <end position="206"/>
    </location>
</feature>
<evidence type="ECO:0000256" key="2">
    <source>
        <dbReference type="SAM" id="SignalP"/>
    </source>
</evidence>
<proteinExistence type="predicted"/>
<evidence type="ECO:0000313" key="3">
    <source>
        <dbReference type="EMBL" id="MCQ4164939.1"/>
    </source>
</evidence>
<dbReference type="InterPro" id="IPR002110">
    <property type="entry name" value="Ankyrin_rpt"/>
</dbReference>
<dbReference type="SMART" id="SM00248">
    <property type="entry name" value="ANK"/>
    <property type="match status" value="2"/>
</dbReference>
<dbReference type="PROSITE" id="PS51257">
    <property type="entry name" value="PROKAR_LIPOPROTEIN"/>
    <property type="match status" value="1"/>
</dbReference>
<dbReference type="Pfam" id="PF12796">
    <property type="entry name" value="Ank_2"/>
    <property type="match status" value="1"/>
</dbReference>
<name>A0ABT1QRM0_9GAMM</name>
<gene>
    <name evidence="3" type="ORF">NM961_09480</name>
</gene>